<dbReference type="STRING" id="1565605.PG1C_01595"/>
<gene>
    <name evidence="2" type="ORF">PG1C_01595</name>
</gene>
<proteinExistence type="predicted"/>
<organism evidence="2 3">
    <name type="scientific">Rugosibacter aromaticivorans</name>
    <dbReference type="NCBI Taxonomy" id="1565605"/>
    <lineage>
        <taxon>Bacteria</taxon>
        <taxon>Pseudomonadati</taxon>
        <taxon>Pseudomonadota</taxon>
        <taxon>Betaproteobacteria</taxon>
        <taxon>Nitrosomonadales</taxon>
        <taxon>Sterolibacteriaceae</taxon>
        <taxon>Rugosibacter</taxon>
    </lineage>
</organism>
<feature type="transmembrane region" description="Helical" evidence="1">
    <location>
        <begin position="49"/>
        <end position="70"/>
    </location>
</feature>
<dbReference type="KEGG" id="rbu:PG1C_01595"/>
<dbReference type="Pfam" id="PF11174">
    <property type="entry name" value="DUF2970"/>
    <property type="match status" value="1"/>
</dbReference>
<sequence>MSLDAKTENPPQAGFFTIVSAVFWSFLGIRRRQDYESDAASISLKQVVVAGIIGGIIFVVGVVVLVKVILANIGTTA</sequence>
<keyword evidence="1" id="KW-0472">Membrane</keyword>
<dbReference type="EMBL" id="CP010554">
    <property type="protein sequence ID" value="AJP47509.1"/>
    <property type="molecule type" value="Genomic_DNA"/>
</dbReference>
<protein>
    <recommendedName>
        <fullName evidence="4">DUF2970 domain-containing protein</fullName>
    </recommendedName>
</protein>
<name>A0A0C5J788_9PROT</name>
<evidence type="ECO:0008006" key="4">
    <source>
        <dbReference type="Google" id="ProtNLM"/>
    </source>
</evidence>
<dbReference type="Proteomes" id="UP000061603">
    <property type="component" value="Chromosome"/>
</dbReference>
<dbReference type="HOGENOM" id="CLU_180692_1_0_4"/>
<dbReference type="InterPro" id="IPR021344">
    <property type="entry name" value="DUF2970"/>
</dbReference>
<evidence type="ECO:0000256" key="1">
    <source>
        <dbReference type="SAM" id="Phobius"/>
    </source>
</evidence>
<feature type="transmembrane region" description="Helical" evidence="1">
    <location>
        <begin position="12"/>
        <end position="29"/>
    </location>
</feature>
<reference evidence="2 3" key="1">
    <citation type="journal article" date="2015" name="Genome Announc.">
        <title>Complete Genome Sequence of a Novel Bacterium within the Family Rhodocyclaceae That Degrades Polycyclic Aromatic Hydrocarbons.</title>
        <authorList>
            <person name="Singleton D.R."/>
            <person name="Dickey A.N."/>
            <person name="Scholl E.H."/>
            <person name="Wright F.A."/>
            <person name="Aitken M.D."/>
        </authorList>
    </citation>
    <scope>NUCLEOTIDE SEQUENCE [LARGE SCALE GENOMIC DNA]</scope>
    <source>
        <strain evidence="3">PG1-Ca6</strain>
    </source>
</reference>
<evidence type="ECO:0000313" key="2">
    <source>
        <dbReference type="EMBL" id="AJP47509.1"/>
    </source>
</evidence>
<evidence type="ECO:0000313" key="3">
    <source>
        <dbReference type="Proteomes" id="UP000061603"/>
    </source>
</evidence>
<keyword evidence="3" id="KW-1185">Reference proteome</keyword>
<keyword evidence="1" id="KW-1133">Transmembrane helix</keyword>
<dbReference type="AlphaFoldDB" id="A0A0C5J788"/>
<keyword evidence="1" id="KW-0812">Transmembrane</keyword>
<accession>A0A0C5J788</accession>